<dbReference type="GO" id="GO:0005789">
    <property type="term" value="C:endoplasmic reticulum membrane"/>
    <property type="evidence" value="ECO:0007669"/>
    <property type="project" value="TreeGrafter"/>
</dbReference>
<keyword evidence="1" id="KW-0812">Transmembrane</keyword>
<proteinExistence type="inferred from homology"/>
<protein>
    <recommendedName>
        <fullName evidence="1">Receptor expression-enhancing protein</fullName>
    </recommendedName>
</protein>
<dbReference type="GO" id="GO:0071786">
    <property type="term" value="P:endoplasmic reticulum tubular network organization"/>
    <property type="evidence" value="ECO:0007669"/>
    <property type="project" value="TreeGrafter"/>
</dbReference>
<gene>
    <name evidence="3" type="ORF">LPLAT_LOCUS639</name>
</gene>
<dbReference type="PANTHER" id="PTHR12300:SF117">
    <property type="entry name" value="LP05237P-RELATED"/>
    <property type="match status" value="1"/>
</dbReference>
<evidence type="ECO:0000313" key="4">
    <source>
        <dbReference type="Proteomes" id="UP001497644"/>
    </source>
</evidence>
<dbReference type="PANTHER" id="PTHR12300">
    <property type="entry name" value="HVA22-LIKE PROTEINS"/>
    <property type="match status" value="1"/>
</dbReference>
<feature type="transmembrane region" description="Helical" evidence="1">
    <location>
        <begin position="39"/>
        <end position="63"/>
    </location>
</feature>
<evidence type="ECO:0000256" key="2">
    <source>
        <dbReference type="SAM" id="MobiDB-lite"/>
    </source>
</evidence>
<comment type="subcellular location">
    <subcellularLocation>
        <location evidence="1">Membrane</location>
        <topology evidence="1">Multi-pass membrane protein</topology>
    </subcellularLocation>
</comment>
<reference evidence="3 4" key="1">
    <citation type="submission" date="2024-04" db="EMBL/GenBank/DDBJ databases">
        <authorList>
            <consortium name="Molecular Ecology Group"/>
        </authorList>
    </citation>
    <scope>NUCLEOTIDE SEQUENCE [LARGE SCALE GENOMIC DNA]</scope>
</reference>
<name>A0AAV2N2F8_9HYME</name>
<comment type="similarity">
    <text evidence="1">Belongs to the DP1 family.</text>
</comment>
<dbReference type="GO" id="GO:0071782">
    <property type="term" value="C:endoplasmic reticulum tubular network"/>
    <property type="evidence" value="ECO:0007669"/>
    <property type="project" value="TreeGrafter"/>
</dbReference>
<evidence type="ECO:0000256" key="1">
    <source>
        <dbReference type="RuleBase" id="RU362006"/>
    </source>
</evidence>
<feature type="region of interest" description="Disordered" evidence="2">
    <location>
        <begin position="156"/>
        <end position="184"/>
    </location>
</feature>
<keyword evidence="1" id="KW-0472">Membrane</keyword>
<feature type="compositionally biased region" description="Polar residues" evidence="2">
    <location>
        <begin position="160"/>
        <end position="175"/>
    </location>
</feature>
<dbReference type="InterPro" id="IPR004345">
    <property type="entry name" value="TB2_DP1_HVA22"/>
</dbReference>
<sequence length="291" mass="33414">MISSIVSRLVILVFGTLYPAYASYKAVRTKNVKEYVKWMMYWIVFALFTCAETFTDVFFSFWFPFYYEIKIILVLWLLSPATKGSSILYRRFVHPALIRREAEIDEAIARATEQGYTAVLHLGTKGVNYATTVLMQTAIKNLPIVFPNTMSALPDRQSDPAISSLANPRTTTRLDNQLDGPDCPDGNAICNQRIKSDDLVMGDTDVSIDWQHRDSTDDDEEIMQELQMTDTDHELPDEEPVMFKMPEKEAPRKTRKSKKERGNTEVTRRQKSRACKSKNYDMDFSDDAEVN</sequence>
<keyword evidence="1" id="KW-1133">Transmembrane helix</keyword>
<organism evidence="3 4">
    <name type="scientific">Lasius platythorax</name>
    <dbReference type="NCBI Taxonomy" id="488582"/>
    <lineage>
        <taxon>Eukaryota</taxon>
        <taxon>Metazoa</taxon>
        <taxon>Ecdysozoa</taxon>
        <taxon>Arthropoda</taxon>
        <taxon>Hexapoda</taxon>
        <taxon>Insecta</taxon>
        <taxon>Pterygota</taxon>
        <taxon>Neoptera</taxon>
        <taxon>Endopterygota</taxon>
        <taxon>Hymenoptera</taxon>
        <taxon>Apocrita</taxon>
        <taxon>Aculeata</taxon>
        <taxon>Formicoidea</taxon>
        <taxon>Formicidae</taxon>
        <taxon>Formicinae</taxon>
        <taxon>Lasius</taxon>
        <taxon>Lasius</taxon>
    </lineage>
</organism>
<dbReference type="Pfam" id="PF03134">
    <property type="entry name" value="TB2_DP1_HVA22"/>
    <property type="match status" value="1"/>
</dbReference>
<dbReference type="GO" id="GO:0005881">
    <property type="term" value="C:cytoplasmic microtubule"/>
    <property type="evidence" value="ECO:0007669"/>
    <property type="project" value="TreeGrafter"/>
</dbReference>
<evidence type="ECO:0000313" key="3">
    <source>
        <dbReference type="EMBL" id="CAL1673835.1"/>
    </source>
</evidence>
<dbReference type="EMBL" id="OZ034824">
    <property type="protein sequence ID" value="CAL1673835.1"/>
    <property type="molecule type" value="Genomic_DNA"/>
</dbReference>
<dbReference type="AlphaFoldDB" id="A0AAV2N2F8"/>
<feature type="region of interest" description="Disordered" evidence="2">
    <location>
        <begin position="230"/>
        <end position="291"/>
    </location>
</feature>
<dbReference type="GO" id="GO:0008017">
    <property type="term" value="F:microtubule binding"/>
    <property type="evidence" value="ECO:0007669"/>
    <property type="project" value="TreeGrafter"/>
</dbReference>
<accession>A0AAV2N2F8</accession>
<dbReference type="Proteomes" id="UP001497644">
    <property type="component" value="Chromosome 1"/>
</dbReference>
<feature type="transmembrane region" description="Helical" evidence="1">
    <location>
        <begin position="6"/>
        <end position="27"/>
    </location>
</feature>
<keyword evidence="4" id="KW-1185">Reference proteome</keyword>